<feature type="compositionally biased region" description="Polar residues" evidence="1">
    <location>
        <begin position="179"/>
        <end position="191"/>
    </location>
</feature>
<feature type="region of interest" description="Disordered" evidence="1">
    <location>
        <begin position="179"/>
        <end position="204"/>
    </location>
</feature>
<keyword evidence="3" id="KW-1185">Reference proteome</keyword>
<dbReference type="EMBL" id="ML993593">
    <property type="protein sequence ID" value="KAF2167330.1"/>
    <property type="molecule type" value="Genomic_DNA"/>
</dbReference>
<sequence length="278" mass="30543">MWIVIASTERSNHSHRNPQNNGLIPADDCFVASTPHPTTSNPKSATAWTSSTTRQVIPLSPSTYSQMMKPASSIVRSRSFLWLGYGIRSERSLRPSSRGGIARQRALHGLAGLPPLMKTRAARFSKALCLKLTIPPPCSTASFQRSPADSFRYRTDRPLSTTTLKAGLSFPLPLPFMTTTAPPNTRSSVPAPSNRKGQGWNAQSWRHARHRRTYTYVGFAGLPLVPTTAELITTKNSRQVYLFLSNPTPSMMTNALPSVCSSSSNPGAQKETEMELRE</sequence>
<evidence type="ECO:0000256" key="1">
    <source>
        <dbReference type="SAM" id="MobiDB-lite"/>
    </source>
</evidence>
<dbReference type="AlphaFoldDB" id="A0A6A6CME6"/>
<gene>
    <name evidence="2" type="ORF">M409DRAFT_53934</name>
</gene>
<feature type="region of interest" description="Disordered" evidence="1">
    <location>
        <begin position="258"/>
        <end position="278"/>
    </location>
</feature>
<dbReference type="RefSeq" id="XP_033668219.1">
    <property type="nucleotide sequence ID" value="XM_033812521.1"/>
</dbReference>
<evidence type="ECO:0000313" key="2">
    <source>
        <dbReference type="EMBL" id="KAF2167330.1"/>
    </source>
</evidence>
<name>A0A6A6CME6_ZASCE</name>
<evidence type="ECO:0000313" key="3">
    <source>
        <dbReference type="Proteomes" id="UP000799537"/>
    </source>
</evidence>
<dbReference type="GeneID" id="54565793"/>
<dbReference type="Proteomes" id="UP000799537">
    <property type="component" value="Unassembled WGS sequence"/>
</dbReference>
<proteinExistence type="predicted"/>
<organism evidence="2 3">
    <name type="scientific">Zasmidium cellare ATCC 36951</name>
    <dbReference type="NCBI Taxonomy" id="1080233"/>
    <lineage>
        <taxon>Eukaryota</taxon>
        <taxon>Fungi</taxon>
        <taxon>Dikarya</taxon>
        <taxon>Ascomycota</taxon>
        <taxon>Pezizomycotina</taxon>
        <taxon>Dothideomycetes</taxon>
        <taxon>Dothideomycetidae</taxon>
        <taxon>Mycosphaerellales</taxon>
        <taxon>Mycosphaerellaceae</taxon>
        <taxon>Zasmidium</taxon>
    </lineage>
</organism>
<accession>A0A6A6CME6</accession>
<reference evidence="2" key="1">
    <citation type="journal article" date="2020" name="Stud. Mycol.">
        <title>101 Dothideomycetes genomes: a test case for predicting lifestyles and emergence of pathogens.</title>
        <authorList>
            <person name="Haridas S."/>
            <person name="Albert R."/>
            <person name="Binder M."/>
            <person name="Bloem J."/>
            <person name="Labutti K."/>
            <person name="Salamov A."/>
            <person name="Andreopoulos B."/>
            <person name="Baker S."/>
            <person name="Barry K."/>
            <person name="Bills G."/>
            <person name="Bluhm B."/>
            <person name="Cannon C."/>
            <person name="Castanera R."/>
            <person name="Culley D."/>
            <person name="Daum C."/>
            <person name="Ezra D."/>
            <person name="Gonzalez J."/>
            <person name="Henrissat B."/>
            <person name="Kuo A."/>
            <person name="Liang C."/>
            <person name="Lipzen A."/>
            <person name="Lutzoni F."/>
            <person name="Magnuson J."/>
            <person name="Mondo S."/>
            <person name="Nolan M."/>
            <person name="Ohm R."/>
            <person name="Pangilinan J."/>
            <person name="Park H.-J."/>
            <person name="Ramirez L."/>
            <person name="Alfaro M."/>
            <person name="Sun H."/>
            <person name="Tritt A."/>
            <person name="Yoshinaga Y."/>
            <person name="Zwiers L.-H."/>
            <person name="Turgeon B."/>
            <person name="Goodwin S."/>
            <person name="Spatafora J."/>
            <person name="Crous P."/>
            <person name="Grigoriev I."/>
        </authorList>
    </citation>
    <scope>NUCLEOTIDE SEQUENCE</scope>
    <source>
        <strain evidence="2">ATCC 36951</strain>
    </source>
</reference>
<feature type="compositionally biased region" description="Polar residues" evidence="1">
    <location>
        <begin position="258"/>
        <end position="267"/>
    </location>
</feature>
<protein>
    <submittedName>
        <fullName evidence="2">Uncharacterized protein</fullName>
    </submittedName>
</protein>